<dbReference type="Gene3D" id="3.20.20.140">
    <property type="entry name" value="Metal-dependent hydrolases"/>
    <property type="match status" value="1"/>
</dbReference>
<dbReference type="RefSeq" id="WP_380094444.1">
    <property type="nucleotide sequence ID" value="NZ_JBHRYD010000001.1"/>
</dbReference>
<proteinExistence type="inferred from homology"/>
<evidence type="ECO:0000256" key="1">
    <source>
        <dbReference type="ARBA" id="ARBA00038310"/>
    </source>
</evidence>
<dbReference type="InterPro" id="IPR006680">
    <property type="entry name" value="Amidohydro-rel"/>
</dbReference>
<dbReference type="SUPFAM" id="SSF51556">
    <property type="entry name" value="Metallo-dependent hydrolases"/>
    <property type="match status" value="1"/>
</dbReference>
<dbReference type="EMBL" id="JBHRYD010000001">
    <property type="protein sequence ID" value="MFC3703550.1"/>
    <property type="molecule type" value="Genomic_DNA"/>
</dbReference>
<dbReference type="PANTHER" id="PTHR43569:SF1">
    <property type="entry name" value="BLL3371 PROTEIN"/>
    <property type="match status" value="1"/>
</dbReference>
<feature type="domain" description="Amidohydrolase-related" evidence="2">
    <location>
        <begin position="6"/>
        <end position="274"/>
    </location>
</feature>
<evidence type="ECO:0000313" key="3">
    <source>
        <dbReference type="EMBL" id="MFC3703550.1"/>
    </source>
</evidence>
<sequence length="280" mass="30799">MIPILDTHLHLVYPERFSYPWLAGAPALNRAWRVEDYLAEARPLGIEAALHMEVDVAEADIEAETAFVTGLEGVVGAIAACRPESPDFPAQLERLAALPGVRGLRRILHQAPDELSRTPLFAENLRRLAAHGLSFDLCVRHDQLALGRDLAARVPEVRFILDHCGAQDIVVGETSPWREDLAAIARLPNVMAKISGIIAYAGPGWTLDSIRPYVEHVIECFGWDRVVWGSDHPVVTLGGSLTDWVGATRRIIAGASADEQARLLHANARRIYRIGERPSP</sequence>
<evidence type="ECO:0000313" key="4">
    <source>
        <dbReference type="Proteomes" id="UP001595613"/>
    </source>
</evidence>
<dbReference type="PANTHER" id="PTHR43569">
    <property type="entry name" value="AMIDOHYDROLASE"/>
    <property type="match status" value="1"/>
</dbReference>
<dbReference type="InterPro" id="IPR052350">
    <property type="entry name" value="Metallo-dep_Lactonases"/>
</dbReference>
<reference evidence="4" key="1">
    <citation type="journal article" date="2019" name="Int. J. Syst. Evol. Microbiol.">
        <title>The Global Catalogue of Microorganisms (GCM) 10K type strain sequencing project: providing services to taxonomists for standard genome sequencing and annotation.</title>
        <authorList>
            <consortium name="The Broad Institute Genomics Platform"/>
            <consortium name="The Broad Institute Genome Sequencing Center for Infectious Disease"/>
            <person name="Wu L."/>
            <person name="Ma J."/>
        </authorList>
    </citation>
    <scope>NUCLEOTIDE SEQUENCE [LARGE SCALE GENOMIC DNA]</scope>
    <source>
        <strain evidence="4">KCTC 42281</strain>
    </source>
</reference>
<protein>
    <submittedName>
        <fullName evidence="3">Amidohydrolase family protein</fullName>
    </submittedName>
</protein>
<evidence type="ECO:0000259" key="2">
    <source>
        <dbReference type="Pfam" id="PF04909"/>
    </source>
</evidence>
<keyword evidence="4" id="KW-1185">Reference proteome</keyword>
<organism evidence="3 4">
    <name type="scientific">Devosia honganensis</name>
    <dbReference type="NCBI Taxonomy" id="1610527"/>
    <lineage>
        <taxon>Bacteria</taxon>
        <taxon>Pseudomonadati</taxon>
        <taxon>Pseudomonadota</taxon>
        <taxon>Alphaproteobacteria</taxon>
        <taxon>Hyphomicrobiales</taxon>
        <taxon>Devosiaceae</taxon>
        <taxon>Devosia</taxon>
    </lineage>
</organism>
<comment type="similarity">
    <text evidence="1">Belongs to the metallo-dependent hydrolases superfamily.</text>
</comment>
<dbReference type="Pfam" id="PF04909">
    <property type="entry name" value="Amidohydro_2"/>
    <property type="match status" value="1"/>
</dbReference>
<comment type="caution">
    <text evidence="3">The sequence shown here is derived from an EMBL/GenBank/DDBJ whole genome shotgun (WGS) entry which is preliminary data.</text>
</comment>
<dbReference type="InterPro" id="IPR032466">
    <property type="entry name" value="Metal_Hydrolase"/>
</dbReference>
<gene>
    <name evidence="3" type="ORF">ACFOOL_02115</name>
</gene>
<dbReference type="Proteomes" id="UP001595613">
    <property type="component" value="Unassembled WGS sequence"/>
</dbReference>
<accession>A0ABV7WYL7</accession>
<name>A0ABV7WYL7_9HYPH</name>